<feature type="compositionally biased region" description="Polar residues" evidence="2">
    <location>
        <begin position="1"/>
        <end position="22"/>
    </location>
</feature>
<dbReference type="EMBL" id="JACAZI010000007">
    <property type="protein sequence ID" value="KAF7356280.1"/>
    <property type="molecule type" value="Genomic_DNA"/>
</dbReference>
<dbReference type="SUPFAM" id="SSF81383">
    <property type="entry name" value="F-box domain"/>
    <property type="match status" value="1"/>
</dbReference>
<evidence type="ECO:0000256" key="1">
    <source>
        <dbReference type="ARBA" id="ARBA00022658"/>
    </source>
</evidence>
<evidence type="ECO:0000313" key="4">
    <source>
        <dbReference type="EMBL" id="KAF7356280.1"/>
    </source>
</evidence>
<dbReference type="PROSITE" id="PS50219">
    <property type="entry name" value="CNH"/>
    <property type="match status" value="1"/>
</dbReference>
<dbReference type="Pfam" id="PF00780">
    <property type="entry name" value="CNH"/>
    <property type="match status" value="1"/>
</dbReference>
<dbReference type="Proteomes" id="UP000620124">
    <property type="component" value="Unassembled WGS sequence"/>
</dbReference>
<feature type="domain" description="CNH" evidence="3">
    <location>
        <begin position="107"/>
        <end position="348"/>
    </location>
</feature>
<organism evidence="4 5">
    <name type="scientific">Mycena venus</name>
    <dbReference type="NCBI Taxonomy" id="2733690"/>
    <lineage>
        <taxon>Eukaryota</taxon>
        <taxon>Fungi</taxon>
        <taxon>Dikarya</taxon>
        <taxon>Basidiomycota</taxon>
        <taxon>Agaricomycotina</taxon>
        <taxon>Agaricomycetes</taxon>
        <taxon>Agaricomycetidae</taxon>
        <taxon>Agaricales</taxon>
        <taxon>Marasmiineae</taxon>
        <taxon>Mycenaceae</taxon>
        <taxon>Mycena</taxon>
    </lineage>
</organism>
<evidence type="ECO:0000259" key="3">
    <source>
        <dbReference type="PROSITE" id="PS50219"/>
    </source>
</evidence>
<dbReference type="InterPro" id="IPR001180">
    <property type="entry name" value="CNH_dom"/>
</dbReference>
<dbReference type="InterPro" id="IPR052233">
    <property type="entry name" value="Rho-type_GEFs"/>
</dbReference>
<keyword evidence="5" id="KW-1185">Reference proteome</keyword>
<dbReference type="GO" id="GO:0005085">
    <property type="term" value="F:guanyl-nucleotide exchange factor activity"/>
    <property type="evidence" value="ECO:0007669"/>
    <property type="project" value="UniProtKB-KW"/>
</dbReference>
<keyword evidence="1" id="KW-0344">Guanine-nucleotide releasing factor</keyword>
<feature type="region of interest" description="Disordered" evidence="2">
    <location>
        <begin position="1"/>
        <end position="28"/>
    </location>
</feature>
<gene>
    <name evidence="4" type="ORF">MVEN_00959800</name>
</gene>
<proteinExistence type="predicted"/>
<name>A0A8H6Y8H6_9AGAR</name>
<dbReference type="OrthoDB" id="2272012at2759"/>
<dbReference type="InterPro" id="IPR036047">
    <property type="entry name" value="F-box-like_dom_sf"/>
</dbReference>
<evidence type="ECO:0000256" key="2">
    <source>
        <dbReference type="SAM" id="MobiDB-lite"/>
    </source>
</evidence>
<accession>A0A8H6Y8H6</accession>
<dbReference type="AlphaFoldDB" id="A0A8H6Y8H6"/>
<comment type="caution">
    <text evidence="4">The sequence shown here is derived from an EMBL/GenBank/DDBJ whole genome shotgun (WGS) entry which is preliminary data.</text>
</comment>
<protein>
    <submittedName>
        <fullName evidence="4">Sulfhydryl oxidase</fullName>
    </submittedName>
</protein>
<dbReference type="PANTHER" id="PTHR46572:SF2">
    <property type="entry name" value="RHO1 GDP-GTP EXCHANGE PROTEIN 1-RELATED"/>
    <property type="match status" value="1"/>
</dbReference>
<evidence type="ECO:0000313" key="5">
    <source>
        <dbReference type="Proteomes" id="UP000620124"/>
    </source>
</evidence>
<sequence length="348" mass="38399">MPLLSFTSQSSKGSPAQTSSDPNRPGSKWNLLRHSVKAPRSSQSPLPEAITDQLSTEVYELIMDHLGDKPSLLACNLVCRSWALRSKCLLLDLMVCYPVSRVAHGGFGAITCAVPDPFQGNGGIIYGAKDGIYRGIKDGSRLRLLSIHDVSQIEILPGSNLVLCLAGGTFMTMSLSALNSGNCRDSAITRISKHVFCFTVYRSTVTGESHRVYNVSNNNQVSTLVPALELYIPLETYSVRFLSRTRLVAAIKKGFAVQGGFEMVDLVTAETQSLLDPDDPSPLDLAHKKVKARTVFRVDMVFLVCYDKLAFYIDRRGIRPLNKVVLRWTQPAHAFGKSKNMFNSFVRH</sequence>
<dbReference type="PANTHER" id="PTHR46572">
    <property type="entry name" value="RHO1 GDP-GTP EXCHANGE PROTEIN 1-RELATED"/>
    <property type="match status" value="1"/>
</dbReference>
<reference evidence="4" key="1">
    <citation type="submission" date="2020-05" db="EMBL/GenBank/DDBJ databases">
        <title>Mycena genomes resolve the evolution of fungal bioluminescence.</title>
        <authorList>
            <person name="Tsai I.J."/>
        </authorList>
    </citation>
    <scope>NUCLEOTIDE SEQUENCE</scope>
    <source>
        <strain evidence="4">CCC161011</strain>
    </source>
</reference>